<feature type="domain" description="Glycosyl hydrolase family 13 catalytic" evidence="17">
    <location>
        <begin position="34"/>
        <end position="397"/>
    </location>
</feature>
<protein>
    <recommendedName>
        <fullName evidence="4">alpha-amylase</fullName>
        <ecNumber evidence="4">3.2.1.1</ecNumber>
    </recommendedName>
</protein>
<gene>
    <name evidence="18" type="ORF">EPUS_07278</name>
</gene>
<sequence length="551" mass="59291">MGRFTVILAAAASLGGLASAGPGAAEWASRSIYQVMIDRFARSDGSSEECTDIDGYCGGTWTGLINKLDYIQGMGFTAVQISPVVENIREDTGYGEAYHGYWSNNMYGINENFGTAGDLSHLSQALHDRDMYLMVDVVINNMAQAIDGSMPDQTIDYSQLQPFNDERYYHEYCNITDYDNDEIAQQCWLGVTNVALPDLDTESQEVTDMIGTWITGLVANYSIDGLRIDAAKHVNNEYLPPFVEAAGVFTFGEIFSGVVDNVCKYQRDNLISGLPNFPVYFPLIQAFTAGDMEGLSEMISDVNDGCTDTSVLGTFAENHDLPRFASLVPDLALAKNAIAFTILADGIPTMYQGQEQHMPGNYSPYNRAPLWSGSESGTPYDTSAPLYNLTATLNALRNHAISIDSRYVSNHSIELFLDPSTMATRKGPDGVQIVAVFSNQGERGGEYELSVGPSAYEIGTEVIEVFSCTRSNANEAGNVTALMGAGEPKAFFPTAQMEGSGLCGYASNAEAATNTSSGAEPSATNGAAIAADVRWGTALLGVMGALAFWLL</sequence>
<dbReference type="CDD" id="cd11319">
    <property type="entry name" value="AmyAc_euk_AmyA"/>
    <property type="match status" value="1"/>
</dbReference>
<dbReference type="PANTHER" id="PTHR10357">
    <property type="entry name" value="ALPHA-AMYLASE FAMILY MEMBER"/>
    <property type="match status" value="1"/>
</dbReference>
<dbReference type="GO" id="GO:0005509">
    <property type="term" value="F:calcium ion binding"/>
    <property type="evidence" value="ECO:0007669"/>
    <property type="project" value="InterPro"/>
</dbReference>
<dbReference type="PIRSF" id="PIRSF001024">
    <property type="entry name" value="Alph-amyl_fung"/>
    <property type="match status" value="1"/>
</dbReference>
<feature type="binding site" evidence="15">
    <location>
        <position position="257"/>
    </location>
    <ligand>
        <name>substrate</name>
    </ligand>
</feature>
<dbReference type="InterPro" id="IPR013780">
    <property type="entry name" value="Glyco_hydro_b"/>
</dbReference>
<dbReference type="InterPro" id="IPR015340">
    <property type="entry name" value="A_amylase_C_dom"/>
</dbReference>
<feature type="disulfide bond" evidence="14">
    <location>
        <begin position="173"/>
        <end position="187"/>
    </location>
</feature>
<dbReference type="FunFam" id="3.20.20.80:FF:000120">
    <property type="entry name" value="Alpha-amylase A"/>
    <property type="match status" value="1"/>
</dbReference>
<keyword evidence="16" id="KW-0732">Signal</keyword>
<evidence type="ECO:0000256" key="14">
    <source>
        <dbReference type="PIRSR" id="PIRSR001024-4"/>
    </source>
</evidence>
<keyword evidence="9" id="KW-0325">Glycoprotein</keyword>
<name>U1GBN5_ENDPU</name>
<dbReference type="OrthoDB" id="204980at2759"/>
<feature type="signal peptide" evidence="16">
    <location>
        <begin position="1"/>
        <end position="20"/>
    </location>
</feature>
<evidence type="ECO:0000256" key="16">
    <source>
        <dbReference type="SAM" id="SignalP"/>
    </source>
</evidence>
<evidence type="ECO:0000313" key="19">
    <source>
        <dbReference type="Proteomes" id="UP000019373"/>
    </source>
</evidence>
<evidence type="ECO:0000256" key="11">
    <source>
        <dbReference type="ARBA" id="ARBA00023295"/>
    </source>
</evidence>
<feature type="binding site" evidence="15">
    <location>
        <position position="367"/>
    </location>
    <ligand>
        <name>substrate</name>
    </ligand>
</feature>
<feature type="binding site" evidence="15">
    <location>
        <position position="227"/>
    </location>
    <ligand>
        <name>substrate</name>
    </ligand>
</feature>
<feature type="chain" id="PRO_5004611306" description="alpha-amylase" evidence="16">
    <location>
        <begin position="21"/>
        <end position="551"/>
    </location>
</feature>
<dbReference type="InterPro" id="IPR013777">
    <property type="entry name" value="A-amylase-like"/>
</dbReference>
<evidence type="ECO:0000256" key="1">
    <source>
        <dbReference type="ARBA" id="ARBA00000548"/>
    </source>
</evidence>
<reference evidence="19" key="1">
    <citation type="journal article" date="2014" name="BMC Genomics">
        <title>Genome characteristics reveal the impact of lichenization on lichen-forming fungus Endocarpon pusillum Hedwig (Verrucariales, Ascomycota).</title>
        <authorList>
            <person name="Wang Y.-Y."/>
            <person name="Liu B."/>
            <person name="Zhang X.-Y."/>
            <person name="Zhou Q.-M."/>
            <person name="Zhang T."/>
            <person name="Li H."/>
            <person name="Yu Y.-F."/>
            <person name="Zhang X.-L."/>
            <person name="Hao X.-Y."/>
            <person name="Wang M."/>
            <person name="Wang L."/>
            <person name="Wei J.-C."/>
        </authorList>
    </citation>
    <scope>NUCLEOTIDE SEQUENCE [LARGE SCALE GENOMIC DNA]</scope>
    <source>
        <strain evidence="19">Z07020 / HMAS-L-300199</strain>
    </source>
</reference>
<comment type="cofactor">
    <cofactor evidence="2">
        <name>Ca(2+)</name>
        <dbReference type="ChEBI" id="CHEBI:29108"/>
    </cofactor>
</comment>
<evidence type="ECO:0000259" key="17">
    <source>
        <dbReference type="SMART" id="SM00642"/>
    </source>
</evidence>
<proteinExistence type="inferred from homology"/>
<dbReference type="GO" id="GO:0016052">
    <property type="term" value="P:carbohydrate catabolic process"/>
    <property type="evidence" value="ECO:0007669"/>
    <property type="project" value="InterPro"/>
</dbReference>
<dbReference type="GeneID" id="19242163"/>
<feature type="binding site" evidence="15">
    <location>
        <position position="320"/>
    </location>
    <ligand>
        <name>substrate</name>
    </ligand>
</feature>
<organism evidence="18 19">
    <name type="scientific">Endocarpon pusillum (strain Z07020 / HMAS-L-300199)</name>
    <name type="common">Lichen-forming fungus</name>
    <dbReference type="NCBI Taxonomy" id="1263415"/>
    <lineage>
        <taxon>Eukaryota</taxon>
        <taxon>Fungi</taxon>
        <taxon>Dikarya</taxon>
        <taxon>Ascomycota</taxon>
        <taxon>Pezizomycotina</taxon>
        <taxon>Eurotiomycetes</taxon>
        <taxon>Chaetothyriomycetidae</taxon>
        <taxon>Verrucariales</taxon>
        <taxon>Verrucariaceae</taxon>
        <taxon>Endocarpon</taxon>
    </lineage>
</organism>
<dbReference type="PANTHER" id="PTHR10357:SF208">
    <property type="entry name" value="ALPHA-AMYLASE"/>
    <property type="match status" value="1"/>
</dbReference>
<keyword evidence="10" id="KW-0119">Carbohydrate metabolism</keyword>
<dbReference type="Pfam" id="PF00128">
    <property type="entry name" value="Alpha-amylase"/>
    <property type="match status" value="1"/>
</dbReference>
<dbReference type="SMART" id="SM00642">
    <property type="entry name" value="Aamy"/>
    <property type="match status" value="1"/>
</dbReference>
<feature type="disulfide bond" evidence="14">
    <location>
        <begin position="50"/>
        <end position="57"/>
    </location>
</feature>
<dbReference type="Pfam" id="PF09260">
    <property type="entry name" value="A_amylase_dom_C"/>
    <property type="match status" value="1"/>
</dbReference>
<evidence type="ECO:0000256" key="5">
    <source>
        <dbReference type="ARBA" id="ARBA00022723"/>
    </source>
</evidence>
<evidence type="ECO:0000256" key="15">
    <source>
        <dbReference type="PIRSR" id="PIRSR001024-5"/>
    </source>
</evidence>
<dbReference type="EMBL" id="KE721405">
    <property type="protein sequence ID" value="ERF69463.1"/>
    <property type="molecule type" value="Genomic_DNA"/>
</dbReference>
<feature type="active site" description="Proton donor" evidence="12">
    <location>
        <position position="253"/>
    </location>
</feature>
<dbReference type="InterPro" id="IPR006047">
    <property type="entry name" value="GH13_cat_dom"/>
</dbReference>
<feature type="active site" description="Nucleophile" evidence="12">
    <location>
        <position position="229"/>
    </location>
</feature>
<evidence type="ECO:0000256" key="7">
    <source>
        <dbReference type="ARBA" id="ARBA00022837"/>
    </source>
</evidence>
<dbReference type="SUPFAM" id="SSF51011">
    <property type="entry name" value="Glycosyl hydrolase domain"/>
    <property type="match status" value="1"/>
</dbReference>
<dbReference type="InterPro" id="IPR017853">
    <property type="entry name" value="GH"/>
</dbReference>
<keyword evidence="8 14" id="KW-1015">Disulfide bond</keyword>
<feature type="disulfide bond" evidence="14">
    <location>
        <begin position="468"/>
        <end position="503"/>
    </location>
</feature>
<keyword evidence="7" id="KW-0106">Calcium</keyword>
<dbReference type="Gene3D" id="2.60.40.1180">
    <property type="entry name" value="Golgi alpha-mannosidase II"/>
    <property type="match status" value="1"/>
</dbReference>
<evidence type="ECO:0000256" key="2">
    <source>
        <dbReference type="ARBA" id="ARBA00001913"/>
    </source>
</evidence>
<keyword evidence="11" id="KW-0326">Glycosidase</keyword>
<evidence type="ECO:0000256" key="10">
    <source>
        <dbReference type="ARBA" id="ARBA00023277"/>
    </source>
</evidence>
<evidence type="ECO:0000256" key="13">
    <source>
        <dbReference type="PIRSR" id="PIRSR001024-2"/>
    </source>
</evidence>
<accession>U1GBN5</accession>
<dbReference type="eggNOG" id="KOG0471">
    <property type="taxonomic scope" value="Eukaryota"/>
</dbReference>
<dbReference type="RefSeq" id="XP_007804875.1">
    <property type="nucleotide sequence ID" value="XM_007806684.1"/>
</dbReference>
<evidence type="ECO:0000313" key="18">
    <source>
        <dbReference type="EMBL" id="ERF69463.1"/>
    </source>
</evidence>
<evidence type="ECO:0000256" key="8">
    <source>
        <dbReference type="ARBA" id="ARBA00023157"/>
    </source>
</evidence>
<dbReference type="AlphaFoldDB" id="U1GBN5"/>
<dbReference type="OMA" id="HGYWIAD"/>
<evidence type="ECO:0000256" key="3">
    <source>
        <dbReference type="ARBA" id="ARBA00008061"/>
    </source>
</evidence>
<comment type="catalytic activity">
    <reaction evidence="1">
        <text>Endohydrolysis of (1-&gt;4)-alpha-D-glucosidic linkages in polysaccharides containing three or more (1-&gt;4)-alpha-linked D-glucose units.</text>
        <dbReference type="EC" id="3.2.1.1"/>
    </reaction>
</comment>
<evidence type="ECO:0000256" key="6">
    <source>
        <dbReference type="ARBA" id="ARBA00022801"/>
    </source>
</evidence>
<dbReference type="HOGENOM" id="CLU_006462_7_2_1"/>
<feature type="site" description="Transition state stabilizer" evidence="13">
    <location>
        <position position="320"/>
    </location>
</feature>
<evidence type="ECO:0000256" key="4">
    <source>
        <dbReference type="ARBA" id="ARBA00012595"/>
    </source>
</evidence>
<keyword evidence="6" id="KW-0378">Hydrolase</keyword>
<evidence type="ECO:0000256" key="12">
    <source>
        <dbReference type="PIRSR" id="PIRSR001024-1"/>
    </source>
</evidence>
<comment type="similarity">
    <text evidence="3">Belongs to the glycosyl hydrolase 13 family.</text>
</comment>
<keyword evidence="19" id="KW-1185">Reference proteome</keyword>
<keyword evidence="5" id="KW-0479">Metal-binding</keyword>
<feature type="binding site" evidence="15">
    <location>
        <position position="102"/>
    </location>
    <ligand>
        <name>substrate</name>
    </ligand>
</feature>
<evidence type="ECO:0000256" key="9">
    <source>
        <dbReference type="ARBA" id="ARBA00023180"/>
    </source>
</evidence>
<dbReference type="SUPFAM" id="SSF51445">
    <property type="entry name" value="(Trans)glycosidases"/>
    <property type="match status" value="1"/>
</dbReference>
<dbReference type="Gene3D" id="3.20.20.80">
    <property type="entry name" value="Glycosidases"/>
    <property type="match status" value="1"/>
</dbReference>
<dbReference type="GO" id="GO:0004556">
    <property type="term" value="F:alpha-amylase activity"/>
    <property type="evidence" value="ECO:0007669"/>
    <property type="project" value="UniProtKB-EC"/>
</dbReference>
<feature type="disulfide bond" evidence="14">
    <location>
        <begin position="263"/>
        <end position="306"/>
    </location>
</feature>
<dbReference type="EC" id="3.2.1.1" evidence="4"/>
<dbReference type="Proteomes" id="UP000019373">
    <property type="component" value="Unassembled WGS sequence"/>
</dbReference>